<comment type="caution">
    <text evidence="6">Lacks conserved residue(s) required for the propagation of feature annotation.</text>
</comment>
<comment type="subcellular location">
    <subcellularLocation>
        <location evidence="1">Membrane</location>
        <topology evidence="1">Multi-pass membrane protein</topology>
    </subcellularLocation>
</comment>
<gene>
    <name evidence="8" type="ORF">KC19_5G086500</name>
</gene>
<dbReference type="NCBIfam" id="TIGR00797">
    <property type="entry name" value="matE"/>
    <property type="match status" value="1"/>
</dbReference>
<dbReference type="EMBL" id="CM026425">
    <property type="protein sequence ID" value="KAG0576522.1"/>
    <property type="molecule type" value="Genomic_DNA"/>
</dbReference>
<proteinExistence type="inferred from homology"/>
<dbReference type="Proteomes" id="UP000822688">
    <property type="component" value="Chromosome 5"/>
</dbReference>
<feature type="compositionally biased region" description="Polar residues" evidence="7">
    <location>
        <begin position="16"/>
        <end position="25"/>
    </location>
</feature>
<dbReference type="InterPro" id="IPR045069">
    <property type="entry name" value="MATE_euk"/>
</dbReference>
<protein>
    <recommendedName>
        <fullName evidence="6">Protein DETOXIFICATION</fullName>
    </recommendedName>
    <alternativeName>
        <fullName evidence="6">Multidrug and toxic compound extrusion protein</fullName>
    </alternativeName>
</protein>
<dbReference type="GO" id="GO:0042910">
    <property type="term" value="F:xenobiotic transmembrane transporter activity"/>
    <property type="evidence" value="ECO:0007669"/>
    <property type="project" value="InterPro"/>
</dbReference>
<reference evidence="8" key="1">
    <citation type="submission" date="2020-06" db="EMBL/GenBank/DDBJ databases">
        <title>WGS assembly of Ceratodon purpureus strain R40.</title>
        <authorList>
            <person name="Carey S.B."/>
            <person name="Jenkins J."/>
            <person name="Shu S."/>
            <person name="Lovell J.T."/>
            <person name="Sreedasyam A."/>
            <person name="Maumus F."/>
            <person name="Tiley G.P."/>
            <person name="Fernandez-Pozo N."/>
            <person name="Barry K."/>
            <person name="Chen C."/>
            <person name="Wang M."/>
            <person name="Lipzen A."/>
            <person name="Daum C."/>
            <person name="Saski C.A."/>
            <person name="Payton A.C."/>
            <person name="Mcbreen J.C."/>
            <person name="Conrad R.E."/>
            <person name="Kollar L.M."/>
            <person name="Olsson S."/>
            <person name="Huttunen S."/>
            <person name="Landis J.B."/>
            <person name="Wickett N.J."/>
            <person name="Johnson M.G."/>
            <person name="Rensing S.A."/>
            <person name="Grimwood J."/>
            <person name="Schmutz J."/>
            <person name="Mcdaniel S.F."/>
        </authorList>
    </citation>
    <scope>NUCLEOTIDE SEQUENCE</scope>
    <source>
        <strain evidence="8">R40</strain>
    </source>
</reference>
<evidence type="ECO:0000256" key="2">
    <source>
        <dbReference type="ARBA" id="ARBA00010199"/>
    </source>
</evidence>
<feature type="transmembrane region" description="Helical" evidence="6">
    <location>
        <begin position="201"/>
        <end position="221"/>
    </location>
</feature>
<evidence type="ECO:0000256" key="3">
    <source>
        <dbReference type="ARBA" id="ARBA00022692"/>
    </source>
</evidence>
<accession>A0A8T0HZA2</accession>
<keyword evidence="5 6" id="KW-0472">Membrane</keyword>
<sequence length="608" mass="66539">MENLIDDELKLHIQSARSPRSSNADMRSGLLPTTAPPSERSLAKSHYSTSSDACQLMADGDVDHALQRWPTMRQIWAELKKQRPIGVPVAIMNVLWFARFIISTMFLGRLGSMELAGGTMALTFANVTGFSILMGLAGGMEPICGQAYGARRYKLMGITLQRCILVLLLTSIPISCVWWNVEKVLLSIGQEPAIARMAKQYLRYLLPDLYATAIVTPLRIFLRSQCITKPMMVCSGVALVLHVPINYMIVYWFRSGAPGTALANFFADANLILFLYVYLKRTGMCQSSWPGWSKACLVEWMPLLRLSIPSCLMTCLEWWCYEFLMMLAGLLQNAHECVASMAIVINGDSILYALQLALSSCVCTRVGNELGANRPLRAYHASIAALGLSAGLGCFGAICLISERFVWGRLFTDDPQILRGVAQILPIMGLCELGNFPQTVACGILRGSARPSIGACINLGSFYLIGLPLSLLLAFVFKLGLLGLWLGLLAAVTTCAALTVTSIIRTDWVKQAIRAHHFAVEQADATEVSSSVDHETNGAAPAPSKDSFPDAASPRICIASNNSNWQLEEVGAVSTEKEVLLLKRIHHNMADDHRSTSEIESSIPRLTT</sequence>
<evidence type="ECO:0000256" key="5">
    <source>
        <dbReference type="ARBA" id="ARBA00023136"/>
    </source>
</evidence>
<comment type="caution">
    <text evidence="8">The sequence shown here is derived from an EMBL/GenBank/DDBJ whole genome shotgun (WGS) entry which is preliminary data.</text>
</comment>
<feature type="transmembrane region" description="Helical" evidence="6">
    <location>
        <begin position="483"/>
        <end position="504"/>
    </location>
</feature>
<feature type="transmembrane region" description="Helical" evidence="6">
    <location>
        <begin position="455"/>
        <end position="477"/>
    </location>
</feature>
<dbReference type="AlphaFoldDB" id="A0A8T0HZA2"/>
<keyword evidence="9" id="KW-1185">Reference proteome</keyword>
<keyword evidence="3 6" id="KW-0812">Transmembrane</keyword>
<feature type="region of interest" description="Disordered" evidence="7">
    <location>
        <begin position="530"/>
        <end position="549"/>
    </location>
</feature>
<feature type="transmembrane region" description="Helical" evidence="6">
    <location>
        <begin position="119"/>
        <end position="139"/>
    </location>
</feature>
<dbReference type="GO" id="GO:0015297">
    <property type="term" value="F:antiporter activity"/>
    <property type="evidence" value="ECO:0007669"/>
    <property type="project" value="InterPro"/>
</dbReference>
<feature type="transmembrane region" description="Helical" evidence="6">
    <location>
        <begin position="259"/>
        <end position="279"/>
    </location>
</feature>
<feature type="region of interest" description="Disordered" evidence="7">
    <location>
        <begin position="16"/>
        <end position="44"/>
    </location>
</feature>
<feature type="transmembrane region" description="Helical" evidence="6">
    <location>
        <begin position="378"/>
        <end position="401"/>
    </location>
</feature>
<name>A0A8T0HZA2_CERPU</name>
<dbReference type="InterPro" id="IPR002528">
    <property type="entry name" value="MATE_fam"/>
</dbReference>
<comment type="similarity">
    <text evidence="2 6">Belongs to the multi antimicrobial extrusion (MATE) (TC 2.A.66.1) family.</text>
</comment>
<evidence type="ECO:0000256" key="6">
    <source>
        <dbReference type="RuleBase" id="RU004914"/>
    </source>
</evidence>
<dbReference type="GO" id="GO:0016020">
    <property type="term" value="C:membrane"/>
    <property type="evidence" value="ECO:0007669"/>
    <property type="project" value="UniProtKB-SubCell"/>
</dbReference>
<dbReference type="Pfam" id="PF01554">
    <property type="entry name" value="MatE"/>
    <property type="match status" value="2"/>
</dbReference>
<dbReference type="PANTHER" id="PTHR11206">
    <property type="entry name" value="MULTIDRUG RESISTANCE PROTEIN"/>
    <property type="match status" value="1"/>
</dbReference>
<evidence type="ECO:0000313" key="9">
    <source>
        <dbReference type="Proteomes" id="UP000822688"/>
    </source>
</evidence>
<organism evidence="8 9">
    <name type="scientific">Ceratodon purpureus</name>
    <name type="common">Fire moss</name>
    <name type="synonym">Dicranum purpureum</name>
    <dbReference type="NCBI Taxonomy" id="3225"/>
    <lineage>
        <taxon>Eukaryota</taxon>
        <taxon>Viridiplantae</taxon>
        <taxon>Streptophyta</taxon>
        <taxon>Embryophyta</taxon>
        <taxon>Bryophyta</taxon>
        <taxon>Bryophytina</taxon>
        <taxon>Bryopsida</taxon>
        <taxon>Dicranidae</taxon>
        <taxon>Pseudoditrichales</taxon>
        <taxon>Ditrichaceae</taxon>
        <taxon>Ceratodon</taxon>
    </lineage>
</organism>
<feature type="transmembrane region" description="Helical" evidence="6">
    <location>
        <begin position="160"/>
        <end position="181"/>
    </location>
</feature>
<feature type="transmembrane region" description="Helical" evidence="6">
    <location>
        <begin position="233"/>
        <end position="253"/>
    </location>
</feature>
<keyword evidence="4 6" id="KW-1133">Transmembrane helix</keyword>
<evidence type="ECO:0000256" key="7">
    <source>
        <dbReference type="SAM" id="MobiDB-lite"/>
    </source>
</evidence>
<evidence type="ECO:0000256" key="1">
    <source>
        <dbReference type="ARBA" id="ARBA00004141"/>
    </source>
</evidence>
<dbReference type="CDD" id="cd13132">
    <property type="entry name" value="MATE_eukaryotic"/>
    <property type="match status" value="1"/>
</dbReference>
<feature type="transmembrane region" description="Helical" evidence="6">
    <location>
        <begin position="85"/>
        <end position="107"/>
    </location>
</feature>
<dbReference type="GO" id="GO:1990961">
    <property type="term" value="P:xenobiotic detoxification by transmembrane export across the plasma membrane"/>
    <property type="evidence" value="ECO:0007669"/>
    <property type="project" value="InterPro"/>
</dbReference>
<evidence type="ECO:0000256" key="4">
    <source>
        <dbReference type="ARBA" id="ARBA00022989"/>
    </source>
</evidence>
<evidence type="ECO:0000313" key="8">
    <source>
        <dbReference type="EMBL" id="KAG0576522.1"/>
    </source>
</evidence>